<dbReference type="EMBL" id="HQ317387">
    <property type="protein sequence ID" value="AGH07424.1"/>
    <property type="molecule type" value="Genomic_DNA"/>
</dbReference>
<evidence type="ECO:0000313" key="2">
    <source>
        <dbReference type="Proteomes" id="UP000207593"/>
    </source>
</evidence>
<dbReference type="OrthoDB" id="28770at10239"/>
<evidence type="ECO:0000313" key="1">
    <source>
        <dbReference type="EMBL" id="AGH07424.1"/>
    </source>
</evidence>
<dbReference type="RefSeq" id="YP_007675840.1">
    <property type="nucleotide sequence ID" value="NC_020862.2"/>
</dbReference>
<dbReference type="KEGG" id="vg:15012440"/>
<protein>
    <submittedName>
        <fullName evidence="1">Uncharacterized protein</fullName>
    </submittedName>
</protein>
<gene>
    <name evidence="1" type="ORF">SUFG_00057</name>
</gene>
<keyword evidence="2" id="KW-1185">Reference proteome</keyword>
<dbReference type="GeneID" id="15012440"/>
<reference evidence="1 2" key="1">
    <citation type="journal article" date="2014" name="Genome Announc.">
        <title>Genome Sequence of the Sulfitobacter sp. Strain 2047-Infecting Lytic Phage {Phi}CB2047-B.</title>
        <authorList>
            <person name="Ankrah N.Y."/>
            <person name="Budinoff C.R."/>
            <person name="Wilson W.H."/>
            <person name="Wilhelm S.W."/>
            <person name="Buchan A."/>
        </authorList>
    </citation>
    <scope>NUCLEOTIDE SEQUENCE [LARGE SCALE GENOMIC DNA]</scope>
    <source>
        <strain evidence="2">phiCB2047-B</strain>
    </source>
</reference>
<name>M4PYJ0_9CAUD</name>
<proteinExistence type="predicted"/>
<dbReference type="Proteomes" id="UP000207593">
    <property type="component" value="Segment"/>
</dbReference>
<sequence>MDTTRSNEQQQVHVYYFYEEFTRTIFWSETLVDDRPDLIYLGSSANPNKKHAAATFVQKSGKPDGWKIEPLP</sequence>
<organism evidence="1 2">
    <name type="scientific">Sulfitobacter phage phiCB2047-B</name>
    <dbReference type="NCBI Taxonomy" id="754046"/>
    <lineage>
        <taxon>Viruses</taxon>
        <taxon>Duplodnaviria</taxon>
        <taxon>Heunggongvirae</taxon>
        <taxon>Uroviricota</taxon>
        <taxon>Caudoviricetes</taxon>
        <taxon>Schitoviridae</taxon>
        <taxon>Rhodovirinae</taxon>
        <taxon>Raunefjordenvirus</taxon>
        <taxon>Raunefjordenvirus CB2047B</taxon>
    </lineage>
</organism>
<accession>M4PYJ0</accession>